<dbReference type="CDD" id="cd00130">
    <property type="entry name" value="PAS"/>
    <property type="match status" value="1"/>
</dbReference>
<feature type="domain" description="Response regulatory" evidence="9">
    <location>
        <begin position="651"/>
        <end position="774"/>
    </location>
</feature>
<dbReference type="SUPFAM" id="SSF55874">
    <property type="entry name" value="ATPase domain of HSP90 chaperone/DNA topoisomerase II/histidine kinase"/>
    <property type="match status" value="1"/>
</dbReference>
<dbReference type="Gene3D" id="3.30.565.10">
    <property type="entry name" value="Histidine kinase-like ATPase, C-terminal domain"/>
    <property type="match status" value="1"/>
</dbReference>
<keyword evidence="7" id="KW-1133">Transmembrane helix</keyword>
<dbReference type="Gene3D" id="1.10.287.130">
    <property type="match status" value="1"/>
</dbReference>
<dbReference type="OrthoDB" id="9810730at2"/>
<dbReference type="InterPro" id="IPR000014">
    <property type="entry name" value="PAS"/>
</dbReference>
<dbReference type="InterPro" id="IPR001789">
    <property type="entry name" value="Sig_transdc_resp-reg_receiver"/>
</dbReference>
<dbReference type="FunFam" id="3.30.565.10:FF:000010">
    <property type="entry name" value="Sensor histidine kinase RcsC"/>
    <property type="match status" value="1"/>
</dbReference>
<sequence>MLKKTPYRNSIIFRLTMINIVVVMVILSAITVAFINEAKRRVNSQTEAFLKHQYQATALALQGNSLTSQAMRVLSSIATNEHILRATLIGGQDKRIIADNQHQYQRASIDDAFKPNTASFITQAINQSNSHAKKIDGEHFFYIAKMMLIDPEIKRQRPYFMFIKYDLSTEQQTVFYELSGYLIIVLCGFFIIFFVTYLTQKRYFFSPLTQLSNDISKRLQLKDRTDEFGVFIQAYNHGLNTQHAQEQELAESRRYIDTITHEIPILLAYFNNTRCLEFINKRFLSWIAKSTEDVTDLTIDQLLHHHVRTDLEPFYLRALSGSQCFFDCEFIDKDLEFKYVKCTFIPDQDSDNTVKGFFICIEDITEIQQSNDRITNYLHELENTNTELEEARFAAESSEKAKSEFLACMSHEIRTPMNGILGLLGIVQRQATLSPEHFDNISLALKSADSLMNIINSILDFSKIESGKLELEHTPFHLKKELNSILALLSPQANEKQLSFEQTIDPSCDCFVKGDPTRLRQVIINLLSNAVKFTHKGSVVFQAQLNQEVEPAYLHCRITDSGIGMTQHQLSKLFQPFSQADSSTTRQYGGTGLGLSIVKRLCELMGGGITAISEPEQGSCFEFQIALPLSEEQPQHTQEEQTYRQNHSEHKILLVEDNKVNQIVATKMLSELSLEVDIAQNGLEALDILKQCDVHHPYTLILMDCQMPELDGYQTTELIRAGDVGAYYSAIPIIAMTANAMKGDKEACLACGMNDYISKPLQLDDIYQVLSLWLSKLTKK</sequence>
<proteinExistence type="predicted"/>
<evidence type="ECO:0000313" key="11">
    <source>
        <dbReference type="Proteomes" id="UP000194841"/>
    </source>
</evidence>
<reference evidence="10 11" key="1">
    <citation type="submission" date="2017-02" db="EMBL/GenBank/DDBJ databases">
        <title>Pseudoalteromonas ulvae TC14 Genome.</title>
        <authorList>
            <person name="Molmeret M."/>
        </authorList>
    </citation>
    <scope>NUCLEOTIDE SEQUENCE [LARGE SCALE GENOMIC DNA]</scope>
    <source>
        <strain evidence="10">TC14</strain>
    </source>
</reference>
<dbReference type="EMBL" id="MWPV01000001">
    <property type="protein sequence ID" value="OUL59138.1"/>
    <property type="molecule type" value="Genomic_DNA"/>
</dbReference>
<feature type="coiled-coil region" evidence="6">
    <location>
        <begin position="367"/>
        <end position="401"/>
    </location>
</feature>
<dbReference type="PROSITE" id="PS50109">
    <property type="entry name" value="HIS_KIN"/>
    <property type="match status" value="1"/>
</dbReference>
<dbReference type="InterPro" id="IPR003661">
    <property type="entry name" value="HisK_dim/P_dom"/>
</dbReference>
<dbReference type="PROSITE" id="PS50110">
    <property type="entry name" value="RESPONSE_REGULATORY"/>
    <property type="match status" value="1"/>
</dbReference>
<dbReference type="Pfam" id="PF08448">
    <property type="entry name" value="PAS_4"/>
    <property type="match status" value="1"/>
</dbReference>
<feature type="transmembrane region" description="Helical" evidence="7">
    <location>
        <begin position="12"/>
        <end position="35"/>
    </location>
</feature>
<dbReference type="Pfam" id="PF00512">
    <property type="entry name" value="HisKA"/>
    <property type="match status" value="1"/>
</dbReference>
<accession>A0A244CU64</accession>
<dbReference type="InterPro" id="IPR036097">
    <property type="entry name" value="HisK_dim/P_sf"/>
</dbReference>
<evidence type="ECO:0000256" key="3">
    <source>
        <dbReference type="ARBA" id="ARBA00022553"/>
    </source>
</evidence>
<gene>
    <name evidence="10" type="ORF">B1199_02340</name>
</gene>
<feature type="transmembrane region" description="Helical" evidence="7">
    <location>
        <begin position="178"/>
        <end position="198"/>
    </location>
</feature>
<protein>
    <recommendedName>
        <fullName evidence="2">histidine kinase</fullName>
        <ecNumber evidence="2">2.7.13.3</ecNumber>
    </recommendedName>
</protein>
<dbReference type="CDD" id="cd17546">
    <property type="entry name" value="REC_hyHK_CKI1_RcsC-like"/>
    <property type="match status" value="1"/>
</dbReference>
<dbReference type="Proteomes" id="UP000194841">
    <property type="component" value="Unassembled WGS sequence"/>
</dbReference>
<comment type="catalytic activity">
    <reaction evidence="1">
        <text>ATP + protein L-histidine = ADP + protein N-phospho-L-histidine.</text>
        <dbReference type="EC" id="2.7.13.3"/>
    </reaction>
</comment>
<dbReference type="InterPro" id="IPR005467">
    <property type="entry name" value="His_kinase_dom"/>
</dbReference>
<evidence type="ECO:0000259" key="8">
    <source>
        <dbReference type="PROSITE" id="PS50109"/>
    </source>
</evidence>
<organism evidence="10 11">
    <name type="scientific">Pseudoalteromonas ulvae</name>
    <dbReference type="NCBI Taxonomy" id="107327"/>
    <lineage>
        <taxon>Bacteria</taxon>
        <taxon>Pseudomonadati</taxon>
        <taxon>Pseudomonadota</taxon>
        <taxon>Gammaproteobacteria</taxon>
        <taxon>Alteromonadales</taxon>
        <taxon>Pseudoalteromonadaceae</taxon>
        <taxon>Pseudoalteromonas</taxon>
    </lineage>
</organism>
<dbReference type="PANTHER" id="PTHR45339:SF1">
    <property type="entry name" value="HYBRID SIGNAL TRANSDUCTION HISTIDINE KINASE J"/>
    <property type="match status" value="1"/>
</dbReference>
<dbReference type="InterPro" id="IPR004358">
    <property type="entry name" value="Sig_transdc_His_kin-like_C"/>
</dbReference>
<dbReference type="SUPFAM" id="SSF52172">
    <property type="entry name" value="CheY-like"/>
    <property type="match status" value="1"/>
</dbReference>
<keyword evidence="7" id="KW-0812">Transmembrane</keyword>
<dbReference type="AlphaFoldDB" id="A0A244CU64"/>
<dbReference type="InterPro" id="IPR036890">
    <property type="entry name" value="HATPase_C_sf"/>
</dbReference>
<dbReference type="InterPro" id="IPR011006">
    <property type="entry name" value="CheY-like_superfamily"/>
</dbReference>
<dbReference type="SMART" id="SM00387">
    <property type="entry name" value="HATPase_c"/>
    <property type="match status" value="1"/>
</dbReference>
<evidence type="ECO:0000259" key="9">
    <source>
        <dbReference type="PROSITE" id="PS50110"/>
    </source>
</evidence>
<dbReference type="GO" id="GO:0000155">
    <property type="term" value="F:phosphorelay sensor kinase activity"/>
    <property type="evidence" value="ECO:0007669"/>
    <property type="project" value="InterPro"/>
</dbReference>
<dbReference type="PRINTS" id="PR00344">
    <property type="entry name" value="BCTRLSENSOR"/>
</dbReference>
<comment type="caution">
    <text evidence="10">The sequence shown here is derived from an EMBL/GenBank/DDBJ whole genome shotgun (WGS) entry which is preliminary data.</text>
</comment>
<dbReference type="InterPro" id="IPR013656">
    <property type="entry name" value="PAS_4"/>
</dbReference>
<keyword evidence="3 5" id="KW-0597">Phosphoprotein</keyword>
<dbReference type="Pfam" id="PF02518">
    <property type="entry name" value="HATPase_c"/>
    <property type="match status" value="1"/>
</dbReference>
<evidence type="ECO:0000256" key="4">
    <source>
        <dbReference type="ARBA" id="ARBA00023012"/>
    </source>
</evidence>
<dbReference type="PANTHER" id="PTHR45339">
    <property type="entry name" value="HYBRID SIGNAL TRANSDUCTION HISTIDINE KINASE J"/>
    <property type="match status" value="1"/>
</dbReference>
<dbReference type="Gene3D" id="3.30.450.20">
    <property type="entry name" value="PAS domain"/>
    <property type="match status" value="1"/>
</dbReference>
<dbReference type="SMART" id="SM00448">
    <property type="entry name" value="REC"/>
    <property type="match status" value="1"/>
</dbReference>
<evidence type="ECO:0000256" key="2">
    <source>
        <dbReference type="ARBA" id="ARBA00012438"/>
    </source>
</evidence>
<keyword evidence="6" id="KW-0175">Coiled coil</keyword>
<evidence type="ECO:0000256" key="7">
    <source>
        <dbReference type="SAM" id="Phobius"/>
    </source>
</evidence>
<dbReference type="SMART" id="SM00388">
    <property type="entry name" value="HisKA"/>
    <property type="match status" value="1"/>
</dbReference>
<dbReference type="SUPFAM" id="SSF55785">
    <property type="entry name" value="PYP-like sensor domain (PAS domain)"/>
    <property type="match status" value="1"/>
</dbReference>
<evidence type="ECO:0000256" key="1">
    <source>
        <dbReference type="ARBA" id="ARBA00000085"/>
    </source>
</evidence>
<dbReference type="Gene3D" id="3.40.50.2300">
    <property type="match status" value="1"/>
</dbReference>
<dbReference type="CDD" id="cd00082">
    <property type="entry name" value="HisKA"/>
    <property type="match status" value="1"/>
</dbReference>
<keyword evidence="4" id="KW-0902">Two-component regulatory system</keyword>
<dbReference type="Pfam" id="PF00072">
    <property type="entry name" value="Response_reg"/>
    <property type="match status" value="1"/>
</dbReference>
<dbReference type="EC" id="2.7.13.3" evidence="2"/>
<feature type="modified residue" description="4-aspartylphosphate" evidence="5">
    <location>
        <position position="704"/>
    </location>
</feature>
<feature type="domain" description="Histidine kinase" evidence="8">
    <location>
        <begin position="408"/>
        <end position="629"/>
    </location>
</feature>
<evidence type="ECO:0000256" key="5">
    <source>
        <dbReference type="PROSITE-ProRule" id="PRU00169"/>
    </source>
</evidence>
<dbReference type="CDD" id="cd16922">
    <property type="entry name" value="HATPase_EvgS-ArcB-TorS-like"/>
    <property type="match status" value="1"/>
</dbReference>
<name>A0A244CU64_PSEDV</name>
<keyword evidence="7" id="KW-0472">Membrane</keyword>
<dbReference type="InterPro" id="IPR003594">
    <property type="entry name" value="HATPase_dom"/>
</dbReference>
<keyword evidence="11" id="KW-1185">Reference proteome</keyword>
<evidence type="ECO:0000313" key="10">
    <source>
        <dbReference type="EMBL" id="OUL59138.1"/>
    </source>
</evidence>
<dbReference type="InterPro" id="IPR035965">
    <property type="entry name" value="PAS-like_dom_sf"/>
</dbReference>
<dbReference type="SUPFAM" id="SSF47384">
    <property type="entry name" value="Homodimeric domain of signal transducing histidine kinase"/>
    <property type="match status" value="1"/>
</dbReference>
<evidence type="ECO:0000256" key="6">
    <source>
        <dbReference type="SAM" id="Coils"/>
    </source>
</evidence>